<evidence type="ECO:0000256" key="1">
    <source>
        <dbReference type="ARBA" id="ARBA00006484"/>
    </source>
</evidence>
<gene>
    <name evidence="3" type="ORF">LK10_06700</name>
</gene>
<dbReference type="GO" id="GO:0016020">
    <property type="term" value="C:membrane"/>
    <property type="evidence" value="ECO:0007669"/>
    <property type="project" value="TreeGrafter"/>
</dbReference>
<dbReference type="InterPro" id="IPR036291">
    <property type="entry name" value="NAD(P)-bd_dom_sf"/>
</dbReference>
<dbReference type="OrthoDB" id="517007at2"/>
<dbReference type="PANTHER" id="PTHR44196">
    <property type="entry name" value="DEHYDROGENASE/REDUCTASE SDR FAMILY MEMBER 7B"/>
    <property type="match status" value="1"/>
</dbReference>
<evidence type="ECO:0000256" key="2">
    <source>
        <dbReference type="ARBA" id="ARBA00023002"/>
    </source>
</evidence>
<dbReference type="PANTHER" id="PTHR44196:SF1">
    <property type="entry name" value="DEHYDROGENASE_REDUCTASE SDR FAMILY MEMBER 7B"/>
    <property type="match status" value="1"/>
</dbReference>
<dbReference type="AlphaFoldDB" id="A0A0B2ALK4"/>
<evidence type="ECO:0000313" key="3">
    <source>
        <dbReference type="EMBL" id="KHL04226.1"/>
    </source>
</evidence>
<dbReference type="Proteomes" id="UP000030982">
    <property type="component" value="Unassembled WGS sequence"/>
</dbReference>
<accession>A0A0B2ALK4</accession>
<sequence>MLWVTGGGSGMGRAAAVAAAASGWKVAISGRRDDAVAAAADDVRQQGAEALEVPVDVRDGAALREAHERITQAWGPVTGLVVSAGLNAPRRSWSDQSMDEFSDIVETNLTGVARAVDLVLPGMRAAGGGSIVVISSRSAWRFSPGAGAAYMSSKAALGMLVASLNDEEGAGGIKACHLCPGDVDSDFLALRPNVPNGEQRAAMLSPEDVARSVQFVLESPRHVRVDELVITPVGQR</sequence>
<reference evidence="3 4" key="1">
    <citation type="submission" date="2014-09" db="EMBL/GenBank/DDBJ databases">
        <title>Genome sequence of Sinomonas sp. MUSC 117.</title>
        <authorList>
            <person name="Lee L.-H."/>
        </authorList>
    </citation>
    <scope>NUCLEOTIDE SEQUENCE [LARGE SCALE GENOMIC DNA]</scope>
    <source>
        <strain evidence="3 4">MUSC 117</strain>
    </source>
</reference>
<protein>
    <submittedName>
        <fullName evidence="3">Short-chain dehydrogenase</fullName>
    </submittedName>
</protein>
<name>A0A0B2ALK4_9MICC</name>
<evidence type="ECO:0000313" key="4">
    <source>
        <dbReference type="Proteomes" id="UP000030982"/>
    </source>
</evidence>
<keyword evidence="4" id="KW-1185">Reference proteome</keyword>
<dbReference type="PRINTS" id="PR00081">
    <property type="entry name" value="GDHRDH"/>
</dbReference>
<dbReference type="Pfam" id="PF00106">
    <property type="entry name" value="adh_short"/>
    <property type="match status" value="1"/>
</dbReference>
<dbReference type="GO" id="GO:0016491">
    <property type="term" value="F:oxidoreductase activity"/>
    <property type="evidence" value="ECO:0007669"/>
    <property type="project" value="UniProtKB-KW"/>
</dbReference>
<dbReference type="SUPFAM" id="SSF51735">
    <property type="entry name" value="NAD(P)-binding Rossmann-fold domains"/>
    <property type="match status" value="1"/>
</dbReference>
<comment type="caution">
    <text evidence="3">The sequence shown here is derived from an EMBL/GenBank/DDBJ whole genome shotgun (WGS) entry which is preliminary data.</text>
</comment>
<organism evidence="3 4">
    <name type="scientific">Sinomonas humi</name>
    <dbReference type="NCBI Taxonomy" id="1338436"/>
    <lineage>
        <taxon>Bacteria</taxon>
        <taxon>Bacillati</taxon>
        <taxon>Actinomycetota</taxon>
        <taxon>Actinomycetes</taxon>
        <taxon>Micrococcales</taxon>
        <taxon>Micrococcaceae</taxon>
        <taxon>Sinomonas</taxon>
    </lineage>
</organism>
<proteinExistence type="inferred from homology"/>
<dbReference type="InterPro" id="IPR002347">
    <property type="entry name" value="SDR_fam"/>
</dbReference>
<dbReference type="CDD" id="cd05233">
    <property type="entry name" value="SDR_c"/>
    <property type="match status" value="1"/>
</dbReference>
<keyword evidence="2" id="KW-0560">Oxidoreductase</keyword>
<dbReference type="Gene3D" id="3.40.50.720">
    <property type="entry name" value="NAD(P)-binding Rossmann-like Domain"/>
    <property type="match status" value="1"/>
</dbReference>
<comment type="similarity">
    <text evidence="1">Belongs to the short-chain dehydrogenases/reductases (SDR) family.</text>
</comment>
<dbReference type="STRING" id="1338436.LK10_06700"/>
<dbReference type="EMBL" id="JTDL01000082">
    <property type="protein sequence ID" value="KHL04226.1"/>
    <property type="molecule type" value="Genomic_DNA"/>
</dbReference>